<feature type="domain" description="VWFA" evidence="1">
    <location>
        <begin position="50"/>
        <end position="232"/>
    </location>
</feature>
<dbReference type="EMBL" id="MN740058">
    <property type="protein sequence ID" value="QHT86118.1"/>
    <property type="molecule type" value="Genomic_DNA"/>
</dbReference>
<organism evidence="2">
    <name type="scientific">viral metagenome</name>
    <dbReference type="NCBI Taxonomy" id="1070528"/>
    <lineage>
        <taxon>unclassified sequences</taxon>
        <taxon>metagenomes</taxon>
        <taxon>organismal metagenomes</taxon>
    </lineage>
</organism>
<dbReference type="Gene3D" id="3.40.50.410">
    <property type="entry name" value="von Willebrand factor, type A domain"/>
    <property type="match status" value="1"/>
</dbReference>
<dbReference type="InterPro" id="IPR036465">
    <property type="entry name" value="vWFA_dom_sf"/>
</dbReference>
<dbReference type="InterPro" id="IPR002035">
    <property type="entry name" value="VWF_A"/>
</dbReference>
<sequence length="530" mass="62098">MSRFTQIIRNATLECHTDKMPIPIFENSEDIFGIIKINMEKTDPIQTPLHIYCNLDISDSMNEYTTGSNRKINYIKQTMKLMLNYLIEKITSEIWIQIGIFSTFYEILIPMQILSSESIENMLNKIQMISVFGFTNIELALKETKKIMEEEILENPTHKYTHIFLTDGHPTEGNCNILDLSTLVSKQYPNLFIGYGCDHNSELLKLCAADDLKNSYQFVDNFEMTGQVYAEMLYSVLFCSISDPYIKIENGYIYDAKKDIWKQELYLPTWISEKEYIYHIKSSNMNIVSIDIYCGDNELLYNVSKIPELEIIQTNKLDKYIFKQRTIELLSNMLATINNDEIDNNNSINQRRQEMSDFYKCIRTYMRDNELMEDTFMKILCEDLVISYRSVNTQFSEMHILSRRNAQATQSLYRSGSSNTHDYSQIYQPDNRCPTRMSSFTNTTSYFSTAWQHVTSSLLTTDEDGDLNMQRRKRRNTDLFEPLSLLQPPVIIEMERDEDNINNYQDSFITENIYSPPLLEAMARDISRSH</sequence>
<dbReference type="SUPFAM" id="SSF53300">
    <property type="entry name" value="vWA-like"/>
    <property type="match status" value="1"/>
</dbReference>
<dbReference type="CDD" id="cd00198">
    <property type="entry name" value="vWFA"/>
    <property type="match status" value="1"/>
</dbReference>
<accession>A0A6C0HZD4</accession>
<dbReference type="Pfam" id="PF13519">
    <property type="entry name" value="VWA_2"/>
    <property type="match status" value="1"/>
</dbReference>
<proteinExistence type="predicted"/>
<dbReference type="PROSITE" id="PS50234">
    <property type="entry name" value="VWFA"/>
    <property type="match status" value="1"/>
</dbReference>
<protein>
    <recommendedName>
        <fullName evidence="1">VWFA domain-containing protein</fullName>
    </recommendedName>
</protein>
<reference evidence="2" key="1">
    <citation type="journal article" date="2020" name="Nature">
        <title>Giant virus diversity and host interactions through global metagenomics.</title>
        <authorList>
            <person name="Schulz F."/>
            <person name="Roux S."/>
            <person name="Paez-Espino D."/>
            <person name="Jungbluth S."/>
            <person name="Walsh D.A."/>
            <person name="Denef V.J."/>
            <person name="McMahon K.D."/>
            <person name="Konstantinidis K.T."/>
            <person name="Eloe-Fadrosh E.A."/>
            <person name="Kyrpides N.C."/>
            <person name="Woyke T."/>
        </authorList>
    </citation>
    <scope>NUCLEOTIDE SEQUENCE</scope>
    <source>
        <strain evidence="2">GVMAG-M-3300023184-184</strain>
    </source>
</reference>
<name>A0A6C0HZD4_9ZZZZ</name>
<evidence type="ECO:0000259" key="1">
    <source>
        <dbReference type="PROSITE" id="PS50234"/>
    </source>
</evidence>
<evidence type="ECO:0000313" key="2">
    <source>
        <dbReference type="EMBL" id="QHT86118.1"/>
    </source>
</evidence>
<dbReference type="AlphaFoldDB" id="A0A6C0HZD4"/>